<dbReference type="RefSeq" id="WP_105736720.1">
    <property type="nucleotide sequence ID" value="NZ_PVBT01000007.1"/>
</dbReference>
<dbReference type="AlphaFoldDB" id="A0A2S9JCR3"/>
<keyword evidence="1" id="KW-0472">Membrane</keyword>
<protein>
    <submittedName>
        <fullName evidence="3">Tripartite tricarboxylate transporter TctB family protein</fullName>
    </submittedName>
</protein>
<gene>
    <name evidence="3" type="ORF">C5750_21980</name>
</gene>
<evidence type="ECO:0000313" key="3">
    <source>
        <dbReference type="EMBL" id="PRD50606.1"/>
    </source>
</evidence>
<dbReference type="OrthoDB" id="7347328at2"/>
<evidence type="ECO:0000256" key="1">
    <source>
        <dbReference type="SAM" id="Phobius"/>
    </source>
</evidence>
<dbReference type="Pfam" id="PF07331">
    <property type="entry name" value="TctB"/>
    <property type="match status" value="1"/>
</dbReference>
<dbReference type="EMBL" id="PVBT01000007">
    <property type="protein sequence ID" value="PRD50606.1"/>
    <property type="molecule type" value="Genomic_DNA"/>
</dbReference>
<organism evidence="3 4">
    <name type="scientific">Phyllobacterium myrsinacearum</name>
    <dbReference type="NCBI Taxonomy" id="28101"/>
    <lineage>
        <taxon>Bacteria</taxon>
        <taxon>Pseudomonadati</taxon>
        <taxon>Pseudomonadota</taxon>
        <taxon>Alphaproteobacteria</taxon>
        <taxon>Hyphomicrobiales</taxon>
        <taxon>Phyllobacteriaceae</taxon>
        <taxon>Phyllobacterium</taxon>
    </lineage>
</organism>
<keyword evidence="4" id="KW-1185">Reference proteome</keyword>
<evidence type="ECO:0000259" key="2">
    <source>
        <dbReference type="Pfam" id="PF07331"/>
    </source>
</evidence>
<feature type="transmembrane region" description="Helical" evidence="1">
    <location>
        <begin position="50"/>
        <end position="68"/>
    </location>
</feature>
<dbReference type="InterPro" id="IPR009936">
    <property type="entry name" value="DUF1468"/>
</dbReference>
<keyword evidence="1" id="KW-0812">Transmembrane</keyword>
<comment type="caution">
    <text evidence="3">The sequence shown here is derived from an EMBL/GenBank/DDBJ whole genome shotgun (WGS) entry which is preliminary data.</text>
</comment>
<feature type="transmembrane region" description="Helical" evidence="1">
    <location>
        <begin position="125"/>
        <end position="143"/>
    </location>
</feature>
<sequence length="160" mass="16908">MTNTVSTSATRRPDRAALVIAVVLALVAAVIVYSTATAHGGSTTRIGPGAFPYAISGCLFVLSVWTGIEAWRGDFPEREAQEFGPVIWIVGGLAAQMLLLNTVGFSIATGILFAATARGFGKRPLWMTIPIGIVLSFVVWIIFAKGLQLSLPAGPLEHLI</sequence>
<name>A0A2S9JCR3_9HYPH</name>
<feature type="domain" description="DUF1468" evidence="2">
    <location>
        <begin position="19"/>
        <end position="152"/>
    </location>
</feature>
<accession>A0A2S9JCR3</accession>
<feature type="transmembrane region" description="Helical" evidence="1">
    <location>
        <begin position="16"/>
        <end position="38"/>
    </location>
</feature>
<dbReference type="Proteomes" id="UP000238563">
    <property type="component" value="Unassembled WGS sequence"/>
</dbReference>
<feature type="transmembrane region" description="Helical" evidence="1">
    <location>
        <begin position="88"/>
        <end position="113"/>
    </location>
</feature>
<reference evidence="3 4" key="1">
    <citation type="submission" date="2018-02" db="EMBL/GenBank/DDBJ databases">
        <title>The draft genome of Phyllobacterium myrsinacearum DSM5892.</title>
        <authorList>
            <person name="Li L."/>
            <person name="Liu L."/>
            <person name="Zhang X."/>
            <person name="Wang T."/>
        </authorList>
    </citation>
    <scope>NUCLEOTIDE SEQUENCE [LARGE SCALE GENOMIC DNA]</scope>
    <source>
        <strain evidence="3 4">DSM 5892</strain>
    </source>
</reference>
<evidence type="ECO:0000313" key="4">
    <source>
        <dbReference type="Proteomes" id="UP000238563"/>
    </source>
</evidence>
<proteinExistence type="predicted"/>
<keyword evidence="1" id="KW-1133">Transmembrane helix</keyword>